<evidence type="ECO:0000313" key="2">
    <source>
        <dbReference type="Proteomes" id="UP000663452"/>
    </source>
</evidence>
<dbReference type="RefSeq" id="WP_206100718.1">
    <property type="nucleotide sequence ID" value="NZ_CP070969.1"/>
</dbReference>
<organism evidence="1 2">
    <name type="scientific">Paenibacillus tianjinensis</name>
    <dbReference type="NCBI Taxonomy" id="2810347"/>
    <lineage>
        <taxon>Bacteria</taxon>
        <taxon>Bacillati</taxon>
        <taxon>Bacillota</taxon>
        <taxon>Bacilli</taxon>
        <taxon>Bacillales</taxon>
        <taxon>Paenibacillaceae</taxon>
        <taxon>Paenibacillus</taxon>
    </lineage>
</organism>
<dbReference type="Proteomes" id="UP000663452">
    <property type="component" value="Chromosome"/>
</dbReference>
<accession>A0ABX7L9G4</accession>
<gene>
    <name evidence="1" type="ORF">JRJ22_17395</name>
</gene>
<proteinExistence type="predicted"/>
<sequence>MKLGESVQIQLEKGAPAVYELSDVLLSENGGYIYRMPEDKPIVMEFSSGSGSFVLKENMAAFLSSNTKDYEPGATIRGFKLTKQGGGEKQEYYFVLRTDAGSVSQRL</sequence>
<protein>
    <submittedName>
        <fullName evidence="1">Uncharacterized protein</fullName>
    </submittedName>
</protein>
<keyword evidence="2" id="KW-1185">Reference proteome</keyword>
<evidence type="ECO:0000313" key="1">
    <source>
        <dbReference type="EMBL" id="QSF43060.1"/>
    </source>
</evidence>
<name>A0ABX7L9G4_9BACL</name>
<dbReference type="EMBL" id="CP070969">
    <property type="protein sequence ID" value="QSF43060.1"/>
    <property type="molecule type" value="Genomic_DNA"/>
</dbReference>
<reference evidence="1 2" key="1">
    <citation type="submission" date="2021-02" db="EMBL/GenBank/DDBJ databases">
        <title>Paenibacillus tianjinensis sp. nov.</title>
        <authorList>
            <person name="Liu H."/>
        </authorList>
    </citation>
    <scope>NUCLEOTIDE SEQUENCE [LARGE SCALE GENOMIC DNA]</scope>
    <source>
        <strain evidence="1 2">TB2019</strain>
    </source>
</reference>